<dbReference type="PANTHER" id="PTHR13887">
    <property type="entry name" value="GLUTATHIONE S-TRANSFERASE KAPPA"/>
    <property type="match status" value="1"/>
</dbReference>
<keyword evidence="5" id="KW-0676">Redox-active center</keyword>
<evidence type="ECO:0000256" key="6">
    <source>
        <dbReference type="SAM" id="MobiDB-lite"/>
    </source>
</evidence>
<gene>
    <name evidence="9" type="ORF">BJY28_002723</name>
</gene>
<keyword evidence="7" id="KW-0472">Membrane</keyword>
<keyword evidence="7" id="KW-1133">Transmembrane helix</keyword>
<keyword evidence="4" id="KW-1015">Disulfide bond</keyword>
<proteinExistence type="inferred from homology"/>
<dbReference type="GO" id="GO:0016491">
    <property type="term" value="F:oxidoreductase activity"/>
    <property type="evidence" value="ECO:0007669"/>
    <property type="project" value="UniProtKB-KW"/>
</dbReference>
<protein>
    <submittedName>
        <fullName evidence="9">Protein-disulfide isomerase</fullName>
    </submittedName>
</protein>
<dbReference type="InterPro" id="IPR036249">
    <property type="entry name" value="Thioredoxin-like_sf"/>
</dbReference>
<accession>A0A852XCR5</accession>
<feature type="domain" description="Thioredoxin-like fold" evidence="8">
    <location>
        <begin position="80"/>
        <end position="230"/>
    </location>
</feature>
<evidence type="ECO:0000256" key="4">
    <source>
        <dbReference type="ARBA" id="ARBA00023157"/>
    </source>
</evidence>
<dbReference type="GO" id="GO:0016853">
    <property type="term" value="F:isomerase activity"/>
    <property type="evidence" value="ECO:0007669"/>
    <property type="project" value="UniProtKB-KW"/>
</dbReference>
<evidence type="ECO:0000256" key="2">
    <source>
        <dbReference type="ARBA" id="ARBA00022729"/>
    </source>
</evidence>
<keyword evidence="7" id="KW-0812">Transmembrane</keyword>
<dbReference type="RefSeq" id="WP_179463483.1">
    <property type="nucleotide sequence ID" value="NZ_JACBZX010000001.1"/>
</dbReference>
<evidence type="ECO:0000256" key="3">
    <source>
        <dbReference type="ARBA" id="ARBA00023002"/>
    </source>
</evidence>
<comment type="caution">
    <text evidence="9">The sequence shown here is derived from an EMBL/GenBank/DDBJ whole genome shotgun (WGS) entry which is preliminary data.</text>
</comment>
<evidence type="ECO:0000313" key="10">
    <source>
        <dbReference type="Proteomes" id="UP000592181"/>
    </source>
</evidence>
<feature type="transmembrane region" description="Helical" evidence="7">
    <location>
        <begin position="25"/>
        <end position="45"/>
    </location>
</feature>
<keyword evidence="10" id="KW-1185">Reference proteome</keyword>
<comment type="similarity">
    <text evidence="1">Belongs to the thioredoxin family. DsbA subfamily.</text>
</comment>
<evidence type="ECO:0000259" key="8">
    <source>
        <dbReference type="Pfam" id="PF13462"/>
    </source>
</evidence>
<dbReference type="Proteomes" id="UP000592181">
    <property type="component" value="Unassembled WGS sequence"/>
</dbReference>
<dbReference type="PANTHER" id="PTHR13887:SF14">
    <property type="entry name" value="DISULFIDE BOND FORMATION PROTEIN D"/>
    <property type="match status" value="1"/>
</dbReference>
<evidence type="ECO:0000256" key="5">
    <source>
        <dbReference type="ARBA" id="ARBA00023284"/>
    </source>
</evidence>
<evidence type="ECO:0000256" key="1">
    <source>
        <dbReference type="ARBA" id="ARBA00005791"/>
    </source>
</evidence>
<dbReference type="InterPro" id="IPR012336">
    <property type="entry name" value="Thioredoxin-like_fold"/>
</dbReference>
<dbReference type="SUPFAM" id="SSF52833">
    <property type="entry name" value="Thioredoxin-like"/>
    <property type="match status" value="1"/>
</dbReference>
<keyword evidence="2" id="KW-0732">Signal</keyword>
<sequence length="262" mass="27390">MSTPQDRRAKIQAAGNGSSGRANPIIVAGVVVVLIIALVVGGVIWSATRGTEGGDATPQGVTDGEPYNPYPDVELVEGAPTVDVYEDFRCPVCKTFEEAFGETIDELAADGQIRLNVHLKTVIDSITGGESSAIAGSSALCAADQGAWSEYHTELFARQPAEETSDGFPESTYPEAAEAAGLSGEELEEFTTCTEENRYLEYVRSVEEASSEAGFTGTPALVVDGTEVSWGSFADGSGQPDPDALAEVLSSGEVPEDKVATE</sequence>
<organism evidence="9 10">
    <name type="scientific">Janibacter alkaliphilus</name>
    <dbReference type="NCBI Taxonomy" id="1069963"/>
    <lineage>
        <taxon>Bacteria</taxon>
        <taxon>Bacillati</taxon>
        <taxon>Actinomycetota</taxon>
        <taxon>Actinomycetes</taxon>
        <taxon>Micrococcales</taxon>
        <taxon>Intrasporangiaceae</taxon>
        <taxon>Janibacter</taxon>
    </lineage>
</organism>
<reference evidence="9 10" key="1">
    <citation type="submission" date="2020-07" db="EMBL/GenBank/DDBJ databases">
        <title>Sequencing the genomes of 1000 actinobacteria strains.</title>
        <authorList>
            <person name="Klenk H.-P."/>
        </authorList>
    </citation>
    <scope>NUCLEOTIDE SEQUENCE [LARGE SCALE GENOMIC DNA]</scope>
    <source>
        <strain evidence="9 10">DSM 24723</strain>
    </source>
</reference>
<dbReference type="EMBL" id="JACBZX010000001">
    <property type="protein sequence ID" value="NYG38254.1"/>
    <property type="molecule type" value="Genomic_DNA"/>
</dbReference>
<keyword evidence="3" id="KW-0560">Oxidoreductase</keyword>
<name>A0A852XCR5_9MICO</name>
<feature type="region of interest" description="Disordered" evidence="6">
    <location>
        <begin position="229"/>
        <end position="262"/>
    </location>
</feature>
<dbReference type="AlphaFoldDB" id="A0A852XCR5"/>
<dbReference type="Pfam" id="PF13462">
    <property type="entry name" value="Thioredoxin_4"/>
    <property type="match status" value="1"/>
</dbReference>
<dbReference type="Gene3D" id="3.40.30.10">
    <property type="entry name" value="Glutaredoxin"/>
    <property type="match status" value="1"/>
</dbReference>
<keyword evidence="9" id="KW-0413">Isomerase</keyword>
<evidence type="ECO:0000313" key="9">
    <source>
        <dbReference type="EMBL" id="NYG38254.1"/>
    </source>
</evidence>
<evidence type="ECO:0000256" key="7">
    <source>
        <dbReference type="SAM" id="Phobius"/>
    </source>
</evidence>